<keyword evidence="1" id="KW-0472">Membrane</keyword>
<feature type="non-terminal residue" evidence="2">
    <location>
        <position position="1"/>
    </location>
</feature>
<dbReference type="AlphaFoldDB" id="A0A6B3C974"/>
<protein>
    <submittedName>
        <fullName evidence="2">Uncharacterized protein</fullName>
    </submittedName>
</protein>
<comment type="caution">
    <text evidence="2">The sequence shown here is derived from an EMBL/GenBank/DDBJ whole genome shotgun (WGS) entry which is preliminary data.</text>
</comment>
<keyword evidence="1" id="KW-1133">Transmembrane helix</keyword>
<dbReference type="Pfam" id="PF09608">
    <property type="entry name" value="Alph_Pro_TM"/>
    <property type="match status" value="1"/>
</dbReference>
<accession>A0A6B3C974</accession>
<dbReference type="InterPro" id="IPR019088">
    <property type="entry name" value="CHP02186-rel_TM"/>
</dbReference>
<gene>
    <name evidence="2" type="ORF">G3I71_48200</name>
</gene>
<dbReference type="EMBL" id="JAAGLU010000735">
    <property type="protein sequence ID" value="NEC93343.1"/>
    <property type="molecule type" value="Genomic_DNA"/>
</dbReference>
<reference evidence="2" key="1">
    <citation type="submission" date="2020-01" db="EMBL/GenBank/DDBJ databases">
        <title>Insect and environment-associated Actinomycetes.</title>
        <authorList>
            <person name="Currrie C."/>
            <person name="Chevrette M."/>
            <person name="Carlson C."/>
            <person name="Stubbendieck R."/>
            <person name="Wendt-Pienkowski E."/>
        </authorList>
    </citation>
    <scope>NUCLEOTIDE SEQUENCE</scope>
    <source>
        <strain evidence="2">SID12501</strain>
    </source>
</reference>
<organism evidence="2">
    <name type="scientific">Streptomyces sp. SID12501</name>
    <dbReference type="NCBI Taxonomy" id="2706042"/>
    <lineage>
        <taxon>Bacteria</taxon>
        <taxon>Bacillati</taxon>
        <taxon>Actinomycetota</taxon>
        <taxon>Actinomycetes</taxon>
        <taxon>Kitasatosporales</taxon>
        <taxon>Streptomycetaceae</taxon>
        <taxon>Streptomyces</taxon>
    </lineage>
</organism>
<name>A0A6B3C974_9ACTN</name>
<evidence type="ECO:0000256" key="1">
    <source>
        <dbReference type="SAM" id="Phobius"/>
    </source>
</evidence>
<sequence length="36" mass="3883">YRLALEKPFIYGIMSLAIAVAAGWGASAAFRLVKRA</sequence>
<keyword evidence="1" id="KW-0812">Transmembrane</keyword>
<proteinExistence type="predicted"/>
<evidence type="ECO:0000313" key="2">
    <source>
        <dbReference type="EMBL" id="NEC93343.1"/>
    </source>
</evidence>
<feature type="transmembrane region" description="Helical" evidence="1">
    <location>
        <begin position="12"/>
        <end position="33"/>
    </location>
</feature>